<organism evidence="2">
    <name type="scientific">uncultured marine virus</name>
    <dbReference type="NCBI Taxonomy" id="186617"/>
    <lineage>
        <taxon>Viruses</taxon>
        <taxon>environmental samples</taxon>
    </lineage>
</organism>
<feature type="region of interest" description="Disordered" evidence="1">
    <location>
        <begin position="1"/>
        <end position="31"/>
    </location>
</feature>
<evidence type="ECO:0000313" key="2">
    <source>
        <dbReference type="EMBL" id="AKH48123.1"/>
    </source>
</evidence>
<evidence type="ECO:0000256" key="1">
    <source>
        <dbReference type="SAM" id="MobiDB-lite"/>
    </source>
</evidence>
<protein>
    <submittedName>
        <fullName evidence="2">Uncharacterized protein</fullName>
    </submittedName>
</protein>
<accession>A0A0F7L968</accession>
<reference evidence="2" key="1">
    <citation type="journal article" date="2015" name="Front. Microbiol.">
        <title>Combining genomic sequencing methods to explore viral diversity and reveal potential virus-host interactions.</title>
        <authorList>
            <person name="Chow C.E."/>
            <person name="Winget D.M."/>
            <person name="White R.A.III."/>
            <person name="Hallam S.J."/>
            <person name="Suttle C.A."/>
        </authorList>
    </citation>
    <scope>NUCLEOTIDE SEQUENCE</scope>
    <source>
        <strain evidence="2">Oxic1_6</strain>
    </source>
</reference>
<dbReference type="EMBL" id="KR029601">
    <property type="protein sequence ID" value="AKH48123.1"/>
    <property type="molecule type" value="Genomic_DNA"/>
</dbReference>
<name>A0A0F7L968_9VIRU</name>
<sequence length="72" mass="8343">MRRPLRRCRRRAGSRPSCPRPRRTGRSGRGWRERWGRWSWARCSCSLLLCGLVTPAKPPRPNRRGLCAGWAG</sequence>
<feature type="compositionally biased region" description="Basic residues" evidence="1">
    <location>
        <begin position="1"/>
        <end position="13"/>
    </location>
</feature>
<proteinExistence type="predicted"/>
<reference evidence="2" key="2">
    <citation type="submission" date="2015-03" db="EMBL/GenBank/DDBJ databases">
        <authorList>
            <person name="Chow C.-E.T."/>
            <person name="Winget D.M."/>
            <person name="White R.A.III."/>
            <person name="Hallam S.J."/>
            <person name="Suttle C.A."/>
        </authorList>
    </citation>
    <scope>NUCLEOTIDE SEQUENCE</scope>
    <source>
        <strain evidence="2">Oxic1_6</strain>
    </source>
</reference>